<protein>
    <submittedName>
        <fullName evidence="10">PTS sugar transporter subunit IIC</fullName>
    </submittedName>
</protein>
<dbReference type="GO" id="GO:0009401">
    <property type="term" value="P:phosphoenolpyruvate-dependent sugar phosphotransferase system"/>
    <property type="evidence" value="ECO:0007669"/>
    <property type="project" value="UniProtKB-KW"/>
</dbReference>
<keyword evidence="11" id="KW-1185">Reference proteome</keyword>
<dbReference type="InterPro" id="IPR004700">
    <property type="entry name" value="PTS_IIC_man"/>
</dbReference>
<dbReference type="EMBL" id="JACOOR010000001">
    <property type="protein sequence ID" value="MBC5658213.1"/>
    <property type="molecule type" value="Genomic_DNA"/>
</dbReference>
<sequence>MTLKLAIAAALLYGFCWTQLFYAPTCILWYSALIQGFILGLLAGDVTTGMILGGGITLLTISMVASGGVEPSDIAFAGSVTISIALINHMDTGTALTLAIAMGLIGEFYTPVCYTIANIFPHMVDKYAEEGNIEGIKRTTWLAAATMFIISAPVAFLTVFFGSSLVDTILNATPAWLLTGLNVAGGILPAIGIAVTMKIINQPKLTSVFILGYFLVQLLGLSVMGAAIIGFCVVAVLLYANSMKPQTAVMDDDDEL</sequence>
<evidence type="ECO:0000256" key="3">
    <source>
        <dbReference type="ARBA" id="ARBA00022475"/>
    </source>
</evidence>
<gene>
    <name evidence="10" type="ORF">H8S44_00225</name>
</gene>
<dbReference type="Proteomes" id="UP000649345">
    <property type="component" value="Unassembled WGS sequence"/>
</dbReference>
<evidence type="ECO:0000256" key="2">
    <source>
        <dbReference type="ARBA" id="ARBA00022448"/>
    </source>
</evidence>
<evidence type="ECO:0000256" key="7">
    <source>
        <dbReference type="ARBA" id="ARBA00022989"/>
    </source>
</evidence>
<feature type="transmembrane region" description="Helical" evidence="9">
    <location>
        <begin position="208"/>
        <end position="240"/>
    </location>
</feature>
<comment type="caution">
    <text evidence="10">The sequence shown here is derived from an EMBL/GenBank/DDBJ whole genome shotgun (WGS) entry which is preliminary data.</text>
</comment>
<dbReference type="Pfam" id="PF03609">
    <property type="entry name" value="EII-Sor"/>
    <property type="match status" value="1"/>
</dbReference>
<keyword evidence="6 9" id="KW-0812">Transmembrane</keyword>
<keyword evidence="2" id="KW-0813">Transport</keyword>
<evidence type="ECO:0000256" key="4">
    <source>
        <dbReference type="ARBA" id="ARBA00022597"/>
    </source>
</evidence>
<evidence type="ECO:0000256" key="5">
    <source>
        <dbReference type="ARBA" id="ARBA00022683"/>
    </source>
</evidence>
<comment type="subcellular location">
    <subcellularLocation>
        <location evidence="1">Cell membrane</location>
        <topology evidence="1">Multi-pass membrane protein</topology>
    </subcellularLocation>
</comment>
<dbReference type="AlphaFoldDB" id="A0A923L9J2"/>
<keyword evidence="5" id="KW-0598">Phosphotransferase system</keyword>
<evidence type="ECO:0000256" key="1">
    <source>
        <dbReference type="ARBA" id="ARBA00004651"/>
    </source>
</evidence>
<organism evidence="10 11">
    <name type="scientific">Anaerosacchariphilus hominis</name>
    <dbReference type="NCBI Taxonomy" id="2763017"/>
    <lineage>
        <taxon>Bacteria</taxon>
        <taxon>Bacillati</taxon>
        <taxon>Bacillota</taxon>
        <taxon>Clostridia</taxon>
        <taxon>Lachnospirales</taxon>
        <taxon>Lachnospiraceae</taxon>
        <taxon>Anaerosacchariphilus</taxon>
    </lineage>
</organism>
<name>A0A923L9J2_9FIRM</name>
<feature type="transmembrane region" description="Helical" evidence="9">
    <location>
        <begin position="28"/>
        <end position="61"/>
    </location>
</feature>
<evidence type="ECO:0000256" key="8">
    <source>
        <dbReference type="ARBA" id="ARBA00023136"/>
    </source>
</evidence>
<evidence type="ECO:0000256" key="9">
    <source>
        <dbReference type="SAM" id="Phobius"/>
    </source>
</evidence>
<dbReference type="PROSITE" id="PS51106">
    <property type="entry name" value="PTS_EIIC_TYPE_4"/>
    <property type="match status" value="1"/>
</dbReference>
<proteinExistence type="predicted"/>
<dbReference type="PANTHER" id="PTHR32502:SF8">
    <property type="entry name" value="N-ACETYLGALACTOSAMINE PERMEASE IIC COMPONENT 1"/>
    <property type="match status" value="1"/>
</dbReference>
<keyword evidence="4 10" id="KW-0762">Sugar transport</keyword>
<dbReference type="InterPro" id="IPR050303">
    <property type="entry name" value="GatZ_KbaZ_carbometab"/>
</dbReference>
<keyword evidence="7 9" id="KW-1133">Transmembrane helix</keyword>
<evidence type="ECO:0000313" key="11">
    <source>
        <dbReference type="Proteomes" id="UP000649345"/>
    </source>
</evidence>
<dbReference type="RefSeq" id="WP_186872957.1">
    <property type="nucleotide sequence ID" value="NZ_JACOOR010000001.1"/>
</dbReference>
<evidence type="ECO:0000313" key="10">
    <source>
        <dbReference type="EMBL" id="MBC5658213.1"/>
    </source>
</evidence>
<keyword evidence="3" id="KW-1003">Cell membrane</keyword>
<keyword evidence="8 9" id="KW-0472">Membrane</keyword>
<evidence type="ECO:0000256" key="6">
    <source>
        <dbReference type="ARBA" id="ARBA00022692"/>
    </source>
</evidence>
<feature type="transmembrane region" description="Helical" evidence="9">
    <location>
        <begin position="141"/>
        <end position="163"/>
    </location>
</feature>
<reference evidence="10" key="1">
    <citation type="submission" date="2020-08" db="EMBL/GenBank/DDBJ databases">
        <title>Genome public.</title>
        <authorList>
            <person name="Liu C."/>
            <person name="Sun Q."/>
        </authorList>
    </citation>
    <scope>NUCLEOTIDE SEQUENCE</scope>
    <source>
        <strain evidence="10">NSJ-68</strain>
    </source>
</reference>
<feature type="transmembrane region" description="Helical" evidence="9">
    <location>
        <begin position="96"/>
        <end position="120"/>
    </location>
</feature>
<accession>A0A923L9J2</accession>
<dbReference type="GO" id="GO:0005886">
    <property type="term" value="C:plasma membrane"/>
    <property type="evidence" value="ECO:0007669"/>
    <property type="project" value="UniProtKB-SubCell"/>
</dbReference>
<feature type="transmembrane region" description="Helical" evidence="9">
    <location>
        <begin position="175"/>
        <end position="196"/>
    </location>
</feature>
<dbReference type="PANTHER" id="PTHR32502">
    <property type="entry name" value="N-ACETYLGALACTOSAMINE PERMEASE II COMPONENT-RELATED"/>
    <property type="match status" value="1"/>
</dbReference>